<dbReference type="InterPro" id="IPR001789">
    <property type="entry name" value="Sig_transdc_resp-reg_receiver"/>
</dbReference>
<gene>
    <name evidence="4" type="ORF">FHR24_001927</name>
</gene>
<dbReference type="SUPFAM" id="SSF52172">
    <property type="entry name" value="CheY-like"/>
    <property type="match status" value="1"/>
</dbReference>
<dbReference type="Pfam" id="PF00072">
    <property type="entry name" value="Response_reg"/>
    <property type="match status" value="1"/>
</dbReference>
<dbReference type="PROSITE" id="PS50110">
    <property type="entry name" value="RESPONSE_REGULATORY"/>
    <property type="match status" value="1"/>
</dbReference>
<dbReference type="RefSeq" id="WP_167187536.1">
    <property type="nucleotide sequence ID" value="NZ_JAASQL010000002.1"/>
</dbReference>
<proteinExistence type="predicted"/>
<keyword evidence="5" id="KW-1185">Reference proteome</keyword>
<organism evidence="4 5">
    <name type="scientific">Wenyingzhuangia heitensis</name>
    <dbReference type="NCBI Taxonomy" id="1487859"/>
    <lineage>
        <taxon>Bacteria</taxon>
        <taxon>Pseudomonadati</taxon>
        <taxon>Bacteroidota</taxon>
        <taxon>Flavobacteriia</taxon>
        <taxon>Flavobacteriales</taxon>
        <taxon>Flavobacteriaceae</taxon>
        <taxon>Wenyingzhuangia</taxon>
    </lineage>
</organism>
<dbReference type="InterPro" id="IPR050956">
    <property type="entry name" value="2C_system_His_kinase"/>
</dbReference>
<sequence>MKKKVLYVEDNFVNRLLLEKSLHGIVKIDTEENGFKGIALAEEKKYDVYILDLNLGDPEIDGFGVLQSIKVNKQLKGLYVALTAYDGTEWKNKCIDSGFDMYFTKPVNAKSMWLDIENYLKIGH</sequence>
<protein>
    <submittedName>
        <fullName evidence="4">CheY-like chemotaxis protein</fullName>
    </submittedName>
</protein>
<comment type="caution">
    <text evidence="4">The sequence shown here is derived from an EMBL/GenBank/DDBJ whole genome shotgun (WGS) entry which is preliminary data.</text>
</comment>
<evidence type="ECO:0000313" key="5">
    <source>
        <dbReference type="Proteomes" id="UP000745859"/>
    </source>
</evidence>
<dbReference type="Gene3D" id="3.40.50.2300">
    <property type="match status" value="1"/>
</dbReference>
<dbReference type="SMART" id="SM00448">
    <property type="entry name" value="REC"/>
    <property type="match status" value="1"/>
</dbReference>
<dbReference type="PANTHER" id="PTHR43719">
    <property type="entry name" value="TWO-COMPONENT HISTIDINE KINASE"/>
    <property type="match status" value="1"/>
</dbReference>
<evidence type="ECO:0000259" key="3">
    <source>
        <dbReference type="PROSITE" id="PS50110"/>
    </source>
</evidence>
<dbReference type="InterPro" id="IPR011006">
    <property type="entry name" value="CheY-like_superfamily"/>
</dbReference>
<dbReference type="CDD" id="cd17546">
    <property type="entry name" value="REC_hyHK_CKI1_RcsC-like"/>
    <property type="match status" value="1"/>
</dbReference>
<feature type="modified residue" description="4-aspartylphosphate" evidence="2">
    <location>
        <position position="52"/>
    </location>
</feature>
<evidence type="ECO:0000256" key="2">
    <source>
        <dbReference type="PROSITE-ProRule" id="PRU00169"/>
    </source>
</evidence>
<feature type="domain" description="Response regulatory" evidence="3">
    <location>
        <begin position="4"/>
        <end position="120"/>
    </location>
</feature>
<evidence type="ECO:0000313" key="4">
    <source>
        <dbReference type="EMBL" id="NIJ45459.1"/>
    </source>
</evidence>
<evidence type="ECO:0000256" key="1">
    <source>
        <dbReference type="ARBA" id="ARBA00022553"/>
    </source>
</evidence>
<keyword evidence="1 2" id="KW-0597">Phosphoprotein</keyword>
<accession>A0ABX0UAR7</accession>
<dbReference type="EMBL" id="JAASQL010000002">
    <property type="protein sequence ID" value="NIJ45459.1"/>
    <property type="molecule type" value="Genomic_DNA"/>
</dbReference>
<reference evidence="4 5" key="1">
    <citation type="submission" date="2020-03" db="EMBL/GenBank/DDBJ databases">
        <title>Genomic Encyclopedia of Type Strains, Phase IV (KMG-IV): sequencing the most valuable type-strain genomes for metagenomic binning, comparative biology and taxonomic classification.</title>
        <authorList>
            <person name="Goeker M."/>
        </authorList>
    </citation>
    <scope>NUCLEOTIDE SEQUENCE [LARGE SCALE GENOMIC DNA]</scope>
    <source>
        <strain evidence="4 5">DSM 101599</strain>
    </source>
</reference>
<name>A0ABX0UAR7_9FLAO</name>
<dbReference type="Proteomes" id="UP000745859">
    <property type="component" value="Unassembled WGS sequence"/>
</dbReference>
<dbReference type="PANTHER" id="PTHR43719:SF28">
    <property type="entry name" value="PEROXIDE STRESS-ACTIVATED HISTIDINE KINASE MAK1-RELATED"/>
    <property type="match status" value="1"/>
</dbReference>